<reference evidence="1" key="2">
    <citation type="journal article" date="2015" name="Data Brief">
        <title>Shoot transcriptome of the giant reed, Arundo donax.</title>
        <authorList>
            <person name="Barrero R.A."/>
            <person name="Guerrero F.D."/>
            <person name="Moolhuijzen P."/>
            <person name="Goolsby J.A."/>
            <person name="Tidwell J."/>
            <person name="Bellgard S.E."/>
            <person name="Bellgard M.I."/>
        </authorList>
    </citation>
    <scope>NUCLEOTIDE SEQUENCE</scope>
    <source>
        <tissue evidence="1">Shoot tissue taken approximately 20 cm above the soil surface</tissue>
    </source>
</reference>
<accession>A0A0A9FQG8</accession>
<reference evidence="1" key="1">
    <citation type="submission" date="2014-09" db="EMBL/GenBank/DDBJ databases">
        <authorList>
            <person name="Magalhaes I.L.F."/>
            <person name="Oliveira U."/>
            <person name="Santos F.R."/>
            <person name="Vidigal T.H.D.A."/>
            <person name="Brescovit A.D."/>
            <person name="Santos A.J."/>
        </authorList>
    </citation>
    <scope>NUCLEOTIDE SEQUENCE</scope>
    <source>
        <tissue evidence="1">Shoot tissue taken approximately 20 cm above the soil surface</tissue>
    </source>
</reference>
<sequence length="33" mass="3892">MPKPSKQFNFRNRTLFMVTAMPPNQQGHFLVPM</sequence>
<name>A0A0A9FQG8_ARUDO</name>
<dbReference type="AlphaFoldDB" id="A0A0A9FQG8"/>
<proteinExistence type="predicted"/>
<protein>
    <submittedName>
        <fullName evidence="1">Uncharacterized protein</fullName>
    </submittedName>
</protein>
<dbReference type="EMBL" id="GBRH01185345">
    <property type="protein sequence ID" value="JAE12551.1"/>
    <property type="molecule type" value="Transcribed_RNA"/>
</dbReference>
<organism evidence="1">
    <name type="scientific">Arundo donax</name>
    <name type="common">Giant reed</name>
    <name type="synonym">Donax arundinaceus</name>
    <dbReference type="NCBI Taxonomy" id="35708"/>
    <lineage>
        <taxon>Eukaryota</taxon>
        <taxon>Viridiplantae</taxon>
        <taxon>Streptophyta</taxon>
        <taxon>Embryophyta</taxon>
        <taxon>Tracheophyta</taxon>
        <taxon>Spermatophyta</taxon>
        <taxon>Magnoliopsida</taxon>
        <taxon>Liliopsida</taxon>
        <taxon>Poales</taxon>
        <taxon>Poaceae</taxon>
        <taxon>PACMAD clade</taxon>
        <taxon>Arundinoideae</taxon>
        <taxon>Arundineae</taxon>
        <taxon>Arundo</taxon>
    </lineage>
</organism>
<evidence type="ECO:0000313" key="1">
    <source>
        <dbReference type="EMBL" id="JAE12551.1"/>
    </source>
</evidence>